<dbReference type="InterPro" id="IPR001247">
    <property type="entry name" value="ExoRNase_PH_dom1"/>
</dbReference>
<reference evidence="9 10" key="1">
    <citation type="journal article" date="2016" name="Nat. Commun.">
        <title>Thousands of microbial genomes shed light on interconnected biogeochemical processes in an aquifer system.</title>
        <authorList>
            <person name="Anantharaman K."/>
            <person name="Brown C.T."/>
            <person name="Hug L.A."/>
            <person name="Sharon I."/>
            <person name="Castelle C.J."/>
            <person name="Probst A.J."/>
            <person name="Thomas B.C."/>
            <person name="Singh A."/>
            <person name="Wilkins M.J."/>
            <person name="Karaoz U."/>
            <person name="Brodie E.L."/>
            <person name="Williams K.H."/>
            <person name="Hubbard S.S."/>
            <person name="Banfield J.F."/>
        </authorList>
    </citation>
    <scope>NUCLEOTIDE SEQUENCE [LARGE SCALE GENOMIC DNA]</scope>
</reference>
<evidence type="ECO:0000256" key="6">
    <source>
        <dbReference type="NCBIfam" id="TIGR03591"/>
    </source>
</evidence>
<feature type="domain" description="S1 motif" evidence="8">
    <location>
        <begin position="625"/>
        <end position="692"/>
    </location>
</feature>
<comment type="similarity">
    <text evidence="1">Belongs to the polyribonucleotide nucleotidyltransferase family.</text>
</comment>
<dbReference type="EMBL" id="MFMT01000017">
    <property type="protein sequence ID" value="OGG88585.1"/>
    <property type="molecule type" value="Genomic_DNA"/>
</dbReference>
<dbReference type="InterPro" id="IPR020568">
    <property type="entry name" value="Ribosomal_Su5_D2-typ_SF"/>
</dbReference>
<dbReference type="InterPro" id="IPR004088">
    <property type="entry name" value="KH_dom_type_1"/>
</dbReference>
<evidence type="ECO:0000313" key="9">
    <source>
        <dbReference type="EMBL" id="OGG88585.1"/>
    </source>
</evidence>
<evidence type="ECO:0000256" key="7">
    <source>
        <dbReference type="PROSITE-ProRule" id="PRU00117"/>
    </source>
</evidence>
<dbReference type="GO" id="GO:0005829">
    <property type="term" value="C:cytosol"/>
    <property type="evidence" value="ECO:0007669"/>
    <property type="project" value="TreeGrafter"/>
</dbReference>
<evidence type="ECO:0000256" key="2">
    <source>
        <dbReference type="ARBA" id="ARBA00012416"/>
    </source>
</evidence>
<keyword evidence="4" id="KW-0548">Nucleotidyltransferase</keyword>
<dbReference type="InterPro" id="IPR036345">
    <property type="entry name" value="ExoRNase_PH_dom2_sf"/>
</dbReference>
<dbReference type="SUPFAM" id="SSF54211">
    <property type="entry name" value="Ribosomal protein S5 domain 2-like"/>
    <property type="match status" value="2"/>
</dbReference>
<keyword evidence="3 9" id="KW-0808">Transferase</keyword>
<dbReference type="SUPFAM" id="SSF54791">
    <property type="entry name" value="Eukaryotic type KH-domain (KH-domain type I)"/>
    <property type="match status" value="1"/>
</dbReference>
<dbReference type="Pfam" id="PF00575">
    <property type="entry name" value="S1"/>
    <property type="match status" value="1"/>
</dbReference>
<dbReference type="InterPro" id="IPR004087">
    <property type="entry name" value="KH_dom"/>
</dbReference>
<gene>
    <name evidence="9" type="ORF">A2592_00315</name>
</gene>
<dbReference type="InterPro" id="IPR012340">
    <property type="entry name" value="NA-bd_OB-fold"/>
</dbReference>
<sequence length="711" mass="77175">MQKQSFEMDLAGKILVAEFNDLTGQANGSVMLHYGETVILVTAVMSENEQPNMPYFPLSVEFEEKFYAAGAILGSRFMRREGKPSDEAVLSARIIDRTIRPLFNHDIRNEIQVVVTVLAIGGDDPDVLGVIGASLALSVSNIPWDGPIGAIRIARNRESEKITINPTYIERANNQLDFEILACGKEGTINMIETAASDMEEADVMAVLEAATVLHGQLEEFQKQIVAKIGKKKLSITKREIPEAMASLFTTLFADKLRDTMFSNLTGKHHLHILKQEFLKTVALLEESISSGTANDYFEDRINDTIHHGAIVENIRPDGRGFDEVRPLYGQAGGISPVLHGAGIFYRGDTHIFTALTLGGPESAQIIDTIEDRDGSKRFMHHYNFPPFSVGETGRVGGFNRRMIGHGALAEKALAPVIPTKEKFPYTIRLVSETMSSNGSSSMGSVCASILALMDGGVPITKPVAGIASGVMIDGDDYKLLTDIQGPEDEHGDMDLKVAGTKDGITAIQMDVKVGGIPLHILEGALEKARLARLQILEMMKDVISEPRLNISSRAPEIISLTILPEQIGLVIGGGGKTINKIKDESGVEEITIEEDGTVFITGKNGSAEIAAEKIKSLTKVYKVGDLATVTITRLATFGAFAKLDDFNEGLIHISEIAPFRLEKLDGLLAEGDVVKTVISKIEDGKIGLSIKQIDPDFAKNKGVNPTERTK</sequence>
<dbReference type="GO" id="GO:0000175">
    <property type="term" value="F:3'-5'-RNA exonuclease activity"/>
    <property type="evidence" value="ECO:0007669"/>
    <property type="project" value="TreeGrafter"/>
</dbReference>
<dbReference type="PROSITE" id="PS50126">
    <property type="entry name" value="S1"/>
    <property type="match status" value="1"/>
</dbReference>
<name>A0A1F6FRV9_9BACT</name>
<dbReference type="InterPro" id="IPR036612">
    <property type="entry name" value="KH_dom_type_1_sf"/>
</dbReference>
<dbReference type="GO" id="GO:0006402">
    <property type="term" value="P:mRNA catabolic process"/>
    <property type="evidence" value="ECO:0007669"/>
    <property type="project" value="UniProtKB-UniRule"/>
</dbReference>
<comment type="caution">
    <text evidence="9">The sequence shown here is derived from an EMBL/GenBank/DDBJ whole genome shotgun (WGS) entry which is preliminary data.</text>
</comment>
<dbReference type="PROSITE" id="PS50084">
    <property type="entry name" value="KH_TYPE_1"/>
    <property type="match status" value="1"/>
</dbReference>
<evidence type="ECO:0000256" key="3">
    <source>
        <dbReference type="ARBA" id="ARBA00022679"/>
    </source>
</evidence>
<organism evidence="9 10">
    <name type="scientific">Candidatus Kaiserbacteria bacterium RIFOXYD1_FULL_42_15</name>
    <dbReference type="NCBI Taxonomy" id="1798532"/>
    <lineage>
        <taxon>Bacteria</taxon>
        <taxon>Candidatus Kaiseribacteriota</taxon>
    </lineage>
</organism>
<evidence type="ECO:0000259" key="8">
    <source>
        <dbReference type="PROSITE" id="PS50126"/>
    </source>
</evidence>
<keyword evidence="5 7" id="KW-0694">RNA-binding</keyword>
<dbReference type="InterPro" id="IPR012162">
    <property type="entry name" value="PNPase"/>
</dbReference>
<dbReference type="Gene3D" id="3.30.1370.10">
    <property type="entry name" value="K Homology domain, type 1"/>
    <property type="match status" value="1"/>
</dbReference>
<dbReference type="Proteomes" id="UP000179230">
    <property type="component" value="Unassembled WGS sequence"/>
</dbReference>
<dbReference type="SUPFAM" id="SSF50249">
    <property type="entry name" value="Nucleic acid-binding proteins"/>
    <property type="match status" value="1"/>
</dbReference>
<dbReference type="PIRSF" id="PIRSF005499">
    <property type="entry name" value="PNPase"/>
    <property type="match status" value="1"/>
</dbReference>
<dbReference type="GO" id="GO:0003723">
    <property type="term" value="F:RNA binding"/>
    <property type="evidence" value="ECO:0007669"/>
    <property type="project" value="UniProtKB-UniRule"/>
</dbReference>
<dbReference type="CDD" id="cd11364">
    <property type="entry name" value="RNase_PH_PNPase_2"/>
    <property type="match status" value="1"/>
</dbReference>
<dbReference type="FunFam" id="3.30.1370.10:FF:000001">
    <property type="entry name" value="Polyribonucleotide nucleotidyltransferase"/>
    <property type="match status" value="1"/>
</dbReference>
<evidence type="ECO:0000256" key="4">
    <source>
        <dbReference type="ARBA" id="ARBA00022695"/>
    </source>
</evidence>
<accession>A0A1F6FRV9</accession>
<dbReference type="GO" id="GO:0006396">
    <property type="term" value="P:RNA processing"/>
    <property type="evidence" value="ECO:0007669"/>
    <property type="project" value="InterPro"/>
</dbReference>
<dbReference type="InterPro" id="IPR027408">
    <property type="entry name" value="PNPase/RNase_PH_dom_sf"/>
</dbReference>
<dbReference type="Pfam" id="PF01138">
    <property type="entry name" value="RNase_PH"/>
    <property type="match status" value="2"/>
</dbReference>
<protein>
    <recommendedName>
        <fullName evidence="2 6">Polyribonucleotide nucleotidyltransferase</fullName>
        <ecNumber evidence="2 6">2.7.7.8</ecNumber>
    </recommendedName>
</protein>
<dbReference type="InterPro" id="IPR036456">
    <property type="entry name" value="PNPase_PH_RNA-bd_sf"/>
</dbReference>
<dbReference type="SUPFAM" id="SSF46915">
    <property type="entry name" value="Polynucleotide phosphorylase/guanosine pentaphosphate synthase (PNPase/GPSI), domain 3"/>
    <property type="match status" value="1"/>
</dbReference>
<evidence type="ECO:0000313" key="10">
    <source>
        <dbReference type="Proteomes" id="UP000179230"/>
    </source>
</evidence>
<dbReference type="GO" id="GO:0004654">
    <property type="term" value="F:polyribonucleotide nucleotidyltransferase activity"/>
    <property type="evidence" value="ECO:0007669"/>
    <property type="project" value="UniProtKB-UniRule"/>
</dbReference>
<dbReference type="Gene3D" id="3.30.230.70">
    <property type="entry name" value="GHMP Kinase, N-terminal domain"/>
    <property type="match status" value="2"/>
</dbReference>
<evidence type="ECO:0000256" key="5">
    <source>
        <dbReference type="ARBA" id="ARBA00022884"/>
    </source>
</evidence>
<dbReference type="Pfam" id="PF00013">
    <property type="entry name" value="KH_1"/>
    <property type="match status" value="1"/>
</dbReference>
<dbReference type="SMART" id="SM00316">
    <property type="entry name" value="S1"/>
    <property type="match status" value="1"/>
</dbReference>
<dbReference type="SMART" id="SM00322">
    <property type="entry name" value="KH"/>
    <property type="match status" value="1"/>
</dbReference>
<evidence type="ECO:0000256" key="1">
    <source>
        <dbReference type="ARBA" id="ARBA00007404"/>
    </source>
</evidence>
<dbReference type="InterPro" id="IPR003029">
    <property type="entry name" value="S1_domain"/>
</dbReference>
<dbReference type="PANTHER" id="PTHR11252:SF0">
    <property type="entry name" value="POLYRIBONUCLEOTIDE NUCLEOTIDYLTRANSFERASE 1, MITOCHONDRIAL"/>
    <property type="match status" value="1"/>
</dbReference>
<dbReference type="PANTHER" id="PTHR11252">
    <property type="entry name" value="POLYRIBONUCLEOTIDE NUCLEOTIDYLTRANSFERASE"/>
    <property type="match status" value="1"/>
</dbReference>
<proteinExistence type="inferred from homology"/>
<dbReference type="EC" id="2.7.7.8" evidence="2 6"/>
<dbReference type="AlphaFoldDB" id="A0A1F6FRV9"/>
<dbReference type="SUPFAM" id="SSF55666">
    <property type="entry name" value="Ribonuclease PH domain 2-like"/>
    <property type="match status" value="2"/>
</dbReference>
<dbReference type="NCBIfam" id="TIGR03591">
    <property type="entry name" value="polynuc_phos"/>
    <property type="match status" value="1"/>
</dbReference>
<dbReference type="CDD" id="cd02393">
    <property type="entry name" value="KH-I_PNPase"/>
    <property type="match status" value="1"/>
</dbReference>
<dbReference type="Gene3D" id="2.40.50.140">
    <property type="entry name" value="Nucleic acid-binding proteins"/>
    <property type="match status" value="1"/>
</dbReference>
<dbReference type="NCBIfam" id="NF008805">
    <property type="entry name" value="PRK11824.1"/>
    <property type="match status" value="1"/>
</dbReference>